<dbReference type="NCBIfam" id="TIGR00150">
    <property type="entry name" value="T6A_YjeE"/>
    <property type="match status" value="1"/>
</dbReference>
<gene>
    <name evidence="11" type="ORF">A3A04_00970</name>
</gene>
<keyword evidence="7" id="KW-0547">Nucleotide-binding</keyword>
<proteinExistence type="inferred from homology"/>
<evidence type="ECO:0000313" key="12">
    <source>
        <dbReference type="Proteomes" id="UP000178517"/>
    </source>
</evidence>
<comment type="similarity">
    <text evidence="2">Belongs to the TsaE family.</text>
</comment>
<evidence type="ECO:0000256" key="1">
    <source>
        <dbReference type="ARBA" id="ARBA00004496"/>
    </source>
</evidence>
<dbReference type="GO" id="GO:0016740">
    <property type="term" value="F:transferase activity"/>
    <property type="evidence" value="ECO:0007669"/>
    <property type="project" value="UniProtKB-KW"/>
</dbReference>
<dbReference type="STRING" id="1798406.A3A04_00970"/>
<dbReference type="Gene3D" id="3.40.50.300">
    <property type="entry name" value="P-loop containing nucleotide triphosphate hydrolases"/>
    <property type="match status" value="1"/>
</dbReference>
<evidence type="ECO:0000256" key="4">
    <source>
        <dbReference type="ARBA" id="ARBA00022490"/>
    </source>
</evidence>
<dbReference type="GO" id="GO:0002949">
    <property type="term" value="P:tRNA threonylcarbamoyladenosine modification"/>
    <property type="evidence" value="ECO:0007669"/>
    <property type="project" value="InterPro"/>
</dbReference>
<dbReference type="Proteomes" id="UP000178517">
    <property type="component" value="Unassembled WGS sequence"/>
</dbReference>
<protein>
    <recommendedName>
        <fullName evidence="3">tRNA threonylcarbamoyladenosine biosynthesis protein TsaE</fullName>
    </recommendedName>
    <alternativeName>
        <fullName evidence="10">t(6)A37 threonylcarbamoyladenosine biosynthesis protein TsaE</fullName>
    </alternativeName>
</protein>
<dbReference type="GO" id="GO:0005737">
    <property type="term" value="C:cytoplasm"/>
    <property type="evidence" value="ECO:0007669"/>
    <property type="project" value="UniProtKB-SubCell"/>
</dbReference>
<dbReference type="Pfam" id="PF02367">
    <property type="entry name" value="TsaE"/>
    <property type="match status" value="1"/>
</dbReference>
<dbReference type="PANTHER" id="PTHR33540:SF2">
    <property type="entry name" value="TRNA THREONYLCARBAMOYLADENOSINE BIOSYNTHESIS PROTEIN TSAE"/>
    <property type="match status" value="1"/>
</dbReference>
<evidence type="ECO:0000256" key="8">
    <source>
        <dbReference type="ARBA" id="ARBA00022840"/>
    </source>
</evidence>
<dbReference type="GO" id="GO:0046872">
    <property type="term" value="F:metal ion binding"/>
    <property type="evidence" value="ECO:0007669"/>
    <property type="project" value="UniProtKB-KW"/>
</dbReference>
<sequence>MSRIVLASKKATQEIAQKIARKLLNEKREHAILIALQGELGAGKTTFVQSFLKACGVRRRITSPTFLIMRRYPLVHEYYSDVYHLDLYRITFSRELDVFKLPAIFENRHNIILMEWADKIKDIVPDFAHWIALLHGTHENERVISFQFDI</sequence>
<name>A0A1G1ZNE4_9BACT</name>
<accession>A0A1G1ZNE4</accession>
<keyword evidence="8" id="KW-0067">ATP-binding</keyword>
<comment type="caution">
    <text evidence="11">The sequence shown here is derived from an EMBL/GenBank/DDBJ whole genome shotgun (WGS) entry which is preliminary data.</text>
</comment>
<keyword evidence="9" id="KW-0460">Magnesium</keyword>
<evidence type="ECO:0000256" key="2">
    <source>
        <dbReference type="ARBA" id="ARBA00007599"/>
    </source>
</evidence>
<dbReference type="InterPro" id="IPR003442">
    <property type="entry name" value="T6A_TsaE"/>
</dbReference>
<dbReference type="GO" id="GO:0005524">
    <property type="term" value="F:ATP binding"/>
    <property type="evidence" value="ECO:0007669"/>
    <property type="project" value="UniProtKB-KW"/>
</dbReference>
<organism evidence="11 12">
    <name type="scientific">Candidatus Harrisonbacteria bacterium RIFCSPLOWO2_01_FULL_40_28</name>
    <dbReference type="NCBI Taxonomy" id="1798406"/>
    <lineage>
        <taxon>Bacteria</taxon>
        <taxon>Candidatus Harrisoniibacteriota</taxon>
    </lineage>
</organism>
<dbReference type="AlphaFoldDB" id="A0A1G1ZNE4"/>
<evidence type="ECO:0000256" key="7">
    <source>
        <dbReference type="ARBA" id="ARBA00022741"/>
    </source>
</evidence>
<keyword evidence="11" id="KW-0808">Transferase</keyword>
<keyword evidence="5" id="KW-0819">tRNA processing</keyword>
<evidence type="ECO:0000256" key="5">
    <source>
        <dbReference type="ARBA" id="ARBA00022694"/>
    </source>
</evidence>
<dbReference type="SUPFAM" id="SSF52540">
    <property type="entry name" value="P-loop containing nucleoside triphosphate hydrolases"/>
    <property type="match status" value="1"/>
</dbReference>
<evidence type="ECO:0000313" key="11">
    <source>
        <dbReference type="EMBL" id="OGY66112.1"/>
    </source>
</evidence>
<keyword evidence="6" id="KW-0479">Metal-binding</keyword>
<evidence type="ECO:0000256" key="9">
    <source>
        <dbReference type="ARBA" id="ARBA00022842"/>
    </source>
</evidence>
<evidence type="ECO:0000256" key="3">
    <source>
        <dbReference type="ARBA" id="ARBA00019010"/>
    </source>
</evidence>
<evidence type="ECO:0000256" key="10">
    <source>
        <dbReference type="ARBA" id="ARBA00032441"/>
    </source>
</evidence>
<reference evidence="11 12" key="1">
    <citation type="journal article" date="2016" name="Nat. Commun.">
        <title>Thousands of microbial genomes shed light on interconnected biogeochemical processes in an aquifer system.</title>
        <authorList>
            <person name="Anantharaman K."/>
            <person name="Brown C.T."/>
            <person name="Hug L.A."/>
            <person name="Sharon I."/>
            <person name="Castelle C.J."/>
            <person name="Probst A.J."/>
            <person name="Thomas B.C."/>
            <person name="Singh A."/>
            <person name="Wilkins M.J."/>
            <person name="Karaoz U."/>
            <person name="Brodie E.L."/>
            <person name="Williams K.H."/>
            <person name="Hubbard S.S."/>
            <person name="Banfield J.F."/>
        </authorList>
    </citation>
    <scope>NUCLEOTIDE SEQUENCE [LARGE SCALE GENOMIC DNA]</scope>
</reference>
<dbReference type="EMBL" id="MHJI01000010">
    <property type="protein sequence ID" value="OGY66112.1"/>
    <property type="molecule type" value="Genomic_DNA"/>
</dbReference>
<keyword evidence="4" id="KW-0963">Cytoplasm</keyword>
<comment type="subcellular location">
    <subcellularLocation>
        <location evidence="1">Cytoplasm</location>
    </subcellularLocation>
</comment>
<evidence type="ECO:0000256" key="6">
    <source>
        <dbReference type="ARBA" id="ARBA00022723"/>
    </source>
</evidence>
<dbReference type="PANTHER" id="PTHR33540">
    <property type="entry name" value="TRNA THREONYLCARBAMOYLADENOSINE BIOSYNTHESIS PROTEIN TSAE"/>
    <property type="match status" value="1"/>
</dbReference>
<dbReference type="InterPro" id="IPR027417">
    <property type="entry name" value="P-loop_NTPase"/>
</dbReference>